<proteinExistence type="predicted"/>
<gene>
    <name evidence="1" type="ORF">BDN72DRAFT_157647</name>
</gene>
<reference evidence="1 2" key="1">
    <citation type="journal article" date="2019" name="Nat. Ecol. Evol.">
        <title>Megaphylogeny resolves global patterns of mushroom evolution.</title>
        <authorList>
            <person name="Varga T."/>
            <person name="Krizsan K."/>
            <person name="Foldi C."/>
            <person name="Dima B."/>
            <person name="Sanchez-Garcia M."/>
            <person name="Sanchez-Ramirez S."/>
            <person name="Szollosi G.J."/>
            <person name="Szarkandi J.G."/>
            <person name="Papp V."/>
            <person name="Albert L."/>
            <person name="Andreopoulos W."/>
            <person name="Angelini C."/>
            <person name="Antonin V."/>
            <person name="Barry K.W."/>
            <person name="Bougher N.L."/>
            <person name="Buchanan P."/>
            <person name="Buyck B."/>
            <person name="Bense V."/>
            <person name="Catcheside P."/>
            <person name="Chovatia M."/>
            <person name="Cooper J."/>
            <person name="Damon W."/>
            <person name="Desjardin D."/>
            <person name="Finy P."/>
            <person name="Geml J."/>
            <person name="Haridas S."/>
            <person name="Hughes K."/>
            <person name="Justo A."/>
            <person name="Karasinski D."/>
            <person name="Kautmanova I."/>
            <person name="Kiss B."/>
            <person name="Kocsube S."/>
            <person name="Kotiranta H."/>
            <person name="LaButti K.M."/>
            <person name="Lechner B.E."/>
            <person name="Liimatainen K."/>
            <person name="Lipzen A."/>
            <person name="Lukacs Z."/>
            <person name="Mihaltcheva S."/>
            <person name="Morgado L.N."/>
            <person name="Niskanen T."/>
            <person name="Noordeloos M.E."/>
            <person name="Ohm R.A."/>
            <person name="Ortiz-Santana B."/>
            <person name="Ovrebo C."/>
            <person name="Racz N."/>
            <person name="Riley R."/>
            <person name="Savchenko A."/>
            <person name="Shiryaev A."/>
            <person name="Soop K."/>
            <person name="Spirin V."/>
            <person name="Szebenyi C."/>
            <person name="Tomsovsky M."/>
            <person name="Tulloss R.E."/>
            <person name="Uehling J."/>
            <person name="Grigoriev I.V."/>
            <person name="Vagvolgyi C."/>
            <person name="Papp T."/>
            <person name="Martin F.M."/>
            <person name="Miettinen O."/>
            <person name="Hibbett D.S."/>
            <person name="Nagy L.G."/>
        </authorList>
    </citation>
    <scope>NUCLEOTIDE SEQUENCE [LARGE SCALE GENOMIC DNA]</scope>
    <source>
        <strain evidence="1 2">NL-1719</strain>
    </source>
</reference>
<dbReference type="EMBL" id="ML208412">
    <property type="protein sequence ID" value="TFK66210.1"/>
    <property type="molecule type" value="Genomic_DNA"/>
</dbReference>
<protein>
    <submittedName>
        <fullName evidence="1">Uncharacterized protein</fullName>
    </submittedName>
</protein>
<evidence type="ECO:0000313" key="2">
    <source>
        <dbReference type="Proteomes" id="UP000308600"/>
    </source>
</evidence>
<organism evidence="1 2">
    <name type="scientific">Pluteus cervinus</name>
    <dbReference type="NCBI Taxonomy" id="181527"/>
    <lineage>
        <taxon>Eukaryota</taxon>
        <taxon>Fungi</taxon>
        <taxon>Dikarya</taxon>
        <taxon>Basidiomycota</taxon>
        <taxon>Agaricomycotina</taxon>
        <taxon>Agaricomycetes</taxon>
        <taxon>Agaricomycetidae</taxon>
        <taxon>Agaricales</taxon>
        <taxon>Pluteineae</taxon>
        <taxon>Pluteaceae</taxon>
        <taxon>Pluteus</taxon>
    </lineage>
</organism>
<accession>A0ACD3AKK3</accession>
<sequence length="142" mass="16065">MRFPYQSAYTAFIGCHFERHLDNAPDFVGLSTSEQALSRLSNSARLIRVEFRNLDVDRLMPGIIANPKSLLARMHSPEFLSSWIVSAELSTDVHEGWETTPKSPCVFLVNRSFWTSTEIAKSPFDRSTRQQESDNPSPSSVD</sequence>
<name>A0ACD3AKK3_9AGAR</name>
<dbReference type="Proteomes" id="UP000308600">
    <property type="component" value="Unassembled WGS sequence"/>
</dbReference>
<keyword evidence="2" id="KW-1185">Reference proteome</keyword>
<evidence type="ECO:0000313" key="1">
    <source>
        <dbReference type="EMBL" id="TFK66210.1"/>
    </source>
</evidence>